<accession>A0AAV7NKP8</accession>
<comment type="caution">
    <text evidence="2">The sequence shown here is derived from an EMBL/GenBank/DDBJ whole genome shotgun (WGS) entry which is preliminary data.</text>
</comment>
<proteinExistence type="predicted"/>
<gene>
    <name evidence="2" type="ORF">NDU88_004303</name>
</gene>
<protein>
    <submittedName>
        <fullName evidence="2">Uncharacterized protein</fullName>
    </submittedName>
</protein>
<dbReference type="EMBL" id="JANPWB010000012">
    <property type="protein sequence ID" value="KAJ1116084.1"/>
    <property type="molecule type" value="Genomic_DNA"/>
</dbReference>
<evidence type="ECO:0000313" key="3">
    <source>
        <dbReference type="Proteomes" id="UP001066276"/>
    </source>
</evidence>
<evidence type="ECO:0000256" key="1">
    <source>
        <dbReference type="SAM" id="MobiDB-lite"/>
    </source>
</evidence>
<name>A0AAV7NKP8_PLEWA</name>
<dbReference type="Proteomes" id="UP001066276">
    <property type="component" value="Chromosome 8"/>
</dbReference>
<reference evidence="2" key="1">
    <citation type="journal article" date="2022" name="bioRxiv">
        <title>Sequencing and chromosome-scale assembly of the giantPleurodeles waltlgenome.</title>
        <authorList>
            <person name="Brown T."/>
            <person name="Elewa A."/>
            <person name="Iarovenko S."/>
            <person name="Subramanian E."/>
            <person name="Araus A.J."/>
            <person name="Petzold A."/>
            <person name="Susuki M."/>
            <person name="Suzuki K.-i.T."/>
            <person name="Hayashi T."/>
            <person name="Toyoda A."/>
            <person name="Oliveira C."/>
            <person name="Osipova E."/>
            <person name="Leigh N.D."/>
            <person name="Simon A."/>
            <person name="Yun M.H."/>
        </authorList>
    </citation>
    <scope>NUCLEOTIDE SEQUENCE</scope>
    <source>
        <strain evidence="2">20211129_DDA</strain>
        <tissue evidence="2">Liver</tissue>
    </source>
</reference>
<feature type="compositionally biased region" description="Acidic residues" evidence="1">
    <location>
        <begin position="1"/>
        <end position="11"/>
    </location>
</feature>
<organism evidence="2 3">
    <name type="scientific">Pleurodeles waltl</name>
    <name type="common">Iberian ribbed newt</name>
    <dbReference type="NCBI Taxonomy" id="8319"/>
    <lineage>
        <taxon>Eukaryota</taxon>
        <taxon>Metazoa</taxon>
        <taxon>Chordata</taxon>
        <taxon>Craniata</taxon>
        <taxon>Vertebrata</taxon>
        <taxon>Euteleostomi</taxon>
        <taxon>Amphibia</taxon>
        <taxon>Batrachia</taxon>
        <taxon>Caudata</taxon>
        <taxon>Salamandroidea</taxon>
        <taxon>Salamandridae</taxon>
        <taxon>Pleurodelinae</taxon>
        <taxon>Pleurodeles</taxon>
    </lineage>
</organism>
<keyword evidence="3" id="KW-1185">Reference proteome</keyword>
<dbReference type="AlphaFoldDB" id="A0AAV7NKP8"/>
<sequence>MTNDHPEEDEKDTAPSHVSGGTWLHKVVSQQGFSYAGKFVWLRSFIWGAKDVSPLLPRGKLGRRCSGGPRGPTPMCLGPRLVATSSGSLRREPRARRPGCRSAAAPAGLLAPRLLLMSMCWLRCDRAI</sequence>
<feature type="region of interest" description="Disordered" evidence="1">
    <location>
        <begin position="1"/>
        <end position="20"/>
    </location>
</feature>
<evidence type="ECO:0000313" key="2">
    <source>
        <dbReference type="EMBL" id="KAJ1116084.1"/>
    </source>
</evidence>